<evidence type="ECO:0000256" key="1">
    <source>
        <dbReference type="SAM" id="Phobius"/>
    </source>
</evidence>
<dbReference type="PATRIC" id="fig|456.5.peg.1692"/>
<evidence type="ECO:0000313" key="3">
    <source>
        <dbReference type="Proteomes" id="UP000055035"/>
    </source>
</evidence>
<organism evidence="2 3">
    <name type="scientific">Legionella jordanis</name>
    <dbReference type="NCBI Taxonomy" id="456"/>
    <lineage>
        <taxon>Bacteria</taxon>
        <taxon>Pseudomonadati</taxon>
        <taxon>Pseudomonadota</taxon>
        <taxon>Gammaproteobacteria</taxon>
        <taxon>Legionellales</taxon>
        <taxon>Legionellaceae</taxon>
        <taxon>Legionella</taxon>
    </lineage>
</organism>
<feature type="transmembrane region" description="Helical" evidence="1">
    <location>
        <begin position="35"/>
        <end position="53"/>
    </location>
</feature>
<keyword evidence="1" id="KW-0472">Membrane</keyword>
<keyword evidence="1" id="KW-1133">Transmembrane helix</keyword>
<proteinExistence type="predicted"/>
<comment type="caution">
    <text evidence="2">The sequence shown here is derived from an EMBL/GenBank/DDBJ whole genome shotgun (WGS) entry which is preliminary data.</text>
</comment>
<reference evidence="2 3" key="1">
    <citation type="submission" date="2015-11" db="EMBL/GenBank/DDBJ databases">
        <title>Genomic analysis of 38 Legionella species identifies large and diverse effector repertoires.</title>
        <authorList>
            <person name="Burstein D."/>
            <person name="Amaro F."/>
            <person name="Zusman T."/>
            <person name="Lifshitz Z."/>
            <person name="Cohen O."/>
            <person name="Gilbert J.A."/>
            <person name="Pupko T."/>
            <person name="Shuman H.A."/>
            <person name="Segal G."/>
        </authorList>
    </citation>
    <scope>NUCLEOTIDE SEQUENCE [LARGE SCALE GENOMIC DNA]</scope>
    <source>
        <strain evidence="2 3">BL-540</strain>
    </source>
</reference>
<keyword evidence="3" id="KW-1185">Reference proteome</keyword>
<protein>
    <submittedName>
        <fullName evidence="2">Uncharacterized protein</fullName>
    </submittedName>
</protein>
<sequence length="73" mass="9010">MKTKQERTIESYDIHTQLYLHVDEDQNRRHQRFRYMYNVLAILAALIPRSLYFSQCKHQGWRESRADFQHGRQ</sequence>
<accession>A0A0W0VAX1</accession>
<dbReference type="Proteomes" id="UP000055035">
    <property type="component" value="Unassembled WGS sequence"/>
</dbReference>
<gene>
    <name evidence="2" type="ORF">Ljor_1584</name>
</gene>
<dbReference type="EMBL" id="LNYJ01000011">
    <property type="protein sequence ID" value="KTD17278.1"/>
    <property type="molecule type" value="Genomic_DNA"/>
</dbReference>
<keyword evidence="1" id="KW-0812">Transmembrane</keyword>
<dbReference type="AlphaFoldDB" id="A0A0W0VAX1"/>
<evidence type="ECO:0000313" key="2">
    <source>
        <dbReference type="EMBL" id="KTD17278.1"/>
    </source>
</evidence>
<name>A0A0W0VAX1_9GAMM</name>